<dbReference type="OrthoDB" id="4378831at2"/>
<keyword evidence="2" id="KW-0378">Hydrolase</keyword>
<organism evidence="2 3">
    <name type="scientific">Aliiruegeria haliotis</name>
    <dbReference type="NCBI Taxonomy" id="1280846"/>
    <lineage>
        <taxon>Bacteria</taxon>
        <taxon>Pseudomonadati</taxon>
        <taxon>Pseudomonadota</taxon>
        <taxon>Alphaproteobacteria</taxon>
        <taxon>Rhodobacterales</taxon>
        <taxon>Roseobacteraceae</taxon>
        <taxon>Aliiruegeria</taxon>
    </lineage>
</organism>
<protein>
    <submittedName>
        <fullName evidence="2">Putative alpha/beta hydrolase family protein DUF2235</fullName>
    </submittedName>
</protein>
<proteinExistence type="predicted"/>
<dbReference type="GO" id="GO:0016787">
    <property type="term" value="F:hydrolase activity"/>
    <property type="evidence" value="ECO:0007669"/>
    <property type="project" value="UniProtKB-KW"/>
</dbReference>
<dbReference type="SUPFAM" id="SSF53474">
    <property type="entry name" value="alpha/beta-Hydrolases"/>
    <property type="match status" value="1"/>
</dbReference>
<dbReference type="PANTHER" id="PTHR33840">
    <property type="match status" value="1"/>
</dbReference>
<dbReference type="AlphaFoldDB" id="A0A2T0RWD8"/>
<accession>A0A2T0RWD8</accession>
<dbReference type="Proteomes" id="UP000239480">
    <property type="component" value="Unassembled WGS sequence"/>
</dbReference>
<dbReference type="Pfam" id="PF09994">
    <property type="entry name" value="T6SS_Tle1-like_cat"/>
    <property type="match status" value="1"/>
</dbReference>
<keyword evidence="3" id="KW-1185">Reference proteome</keyword>
<feature type="domain" description="T6SS Phospholipase effector Tle1-like catalytic" evidence="1">
    <location>
        <begin position="34"/>
        <end position="284"/>
    </location>
</feature>
<dbReference type="EMBL" id="PVTD01000002">
    <property type="protein sequence ID" value="PRY25494.1"/>
    <property type="molecule type" value="Genomic_DNA"/>
</dbReference>
<reference evidence="2 3" key="1">
    <citation type="submission" date="2018-03" db="EMBL/GenBank/DDBJ databases">
        <title>Genomic Encyclopedia of Archaeal and Bacterial Type Strains, Phase II (KMG-II): from individual species to whole genera.</title>
        <authorList>
            <person name="Goeker M."/>
        </authorList>
    </citation>
    <scope>NUCLEOTIDE SEQUENCE [LARGE SCALE GENOMIC DNA]</scope>
    <source>
        <strain evidence="2 3">DSM 29328</strain>
    </source>
</reference>
<comment type="caution">
    <text evidence="2">The sequence shown here is derived from an EMBL/GenBank/DDBJ whole genome shotgun (WGS) entry which is preliminary data.</text>
</comment>
<sequence length="353" mass="40201">MRLTRQFMAWTRLRRSRKHRHSRTPSHKRGAVTHVVILDGTMSSLQQGEETNAGRTYRLLAEEGPRAGLSLFYEAGLQWRDWPTTHHVLMGRGLNRQIRRAYGFLASRYRPGDRIFLFGYSRGAFAVRSLAGVIDQIGLLQARHATERNVRLAYRHYECGPNSESAELFAERFCHRDVPIEMIGVWDTVKALGLRIPLVWRLTEPTHAFHNHSLGAHVRRGYHALAHDETRLAFEPVLWETRPESQGVVEQRWFPGAHGDVGGQLGGFEDARPLANVPLVWMLENAEAAGLEFPEGWRARFPRDVTAPSVGTFRGFAKMFWLRTRRRVGSDPSETFHPVIDRQADLARAATAG</sequence>
<evidence type="ECO:0000313" key="3">
    <source>
        <dbReference type="Proteomes" id="UP000239480"/>
    </source>
</evidence>
<dbReference type="RefSeq" id="WP_106204382.1">
    <property type="nucleotide sequence ID" value="NZ_PVTD01000002.1"/>
</dbReference>
<name>A0A2T0RWD8_9RHOB</name>
<gene>
    <name evidence="2" type="ORF">CLV78_102674</name>
</gene>
<evidence type="ECO:0000259" key="1">
    <source>
        <dbReference type="Pfam" id="PF09994"/>
    </source>
</evidence>
<dbReference type="InterPro" id="IPR029058">
    <property type="entry name" value="AB_hydrolase_fold"/>
</dbReference>
<dbReference type="PANTHER" id="PTHR33840:SF1">
    <property type="entry name" value="TLE1 PHOSPHOLIPASE DOMAIN-CONTAINING PROTEIN"/>
    <property type="match status" value="1"/>
</dbReference>
<dbReference type="InterPro" id="IPR018712">
    <property type="entry name" value="Tle1-like_cat"/>
</dbReference>
<evidence type="ECO:0000313" key="2">
    <source>
        <dbReference type="EMBL" id="PRY25494.1"/>
    </source>
</evidence>